<dbReference type="Gene3D" id="3.40.50.1240">
    <property type="entry name" value="Phosphoglycerate mutase-like"/>
    <property type="match status" value="1"/>
</dbReference>
<accession>A0A8H5GFF6</accession>
<comment type="caution">
    <text evidence="2">The sequence shown here is derived from an EMBL/GenBank/DDBJ whole genome shotgun (WGS) entry which is preliminary data.</text>
</comment>
<dbReference type="AlphaFoldDB" id="A0A8H5GFF6"/>
<evidence type="ECO:0000256" key="1">
    <source>
        <dbReference type="ARBA" id="ARBA00022801"/>
    </source>
</evidence>
<organism evidence="2 3">
    <name type="scientific">Leucocoprinus leucothites</name>
    <dbReference type="NCBI Taxonomy" id="201217"/>
    <lineage>
        <taxon>Eukaryota</taxon>
        <taxon>Fungi</taxon>
        <taxon>Dikarya</taxon>
        <taxon>Basidiomycota</taxon>
        <taxon>Agaricomycotina</taxon>
        <taxon>Agaricomycetes</taxon>
        <taxon>Agaricomycetidae</taxon>
        <taxon>Agaricales</taxon>
        <taxon>Agaricineae</taxon>
        <taxon>Agaricaceae</taxon>
        <taxon>Leucocoprinus</taxon>
    </lineage>
</organism>
<evidence type="ECO:0000313" key="2">
    <source>
        <dbReference type="EMBL" id="KAF5363806.1"/>
    </source>
</evidence>
<dbReference type="GO" id="GO:0003993">
    <property type="term" value="F:acid phosphatase activity"/>
    <property type="evidence" value="ECO:0007669"/>
    <property type="project" value="TreeGrafter"/>
</dbReference>
<evidence type="ECO:0000313" key="3">
    <source>
        <dbReference type="Proteomes" id="UP000559027"/>
    </source>
</evidence>
<sequence length="572" mass="64297">MASRTKLGEHFYPASPRLNQQYGNRDAEKAIYDASTTSEHLPGHEDGFDIAFLPTRTTPARDCPFKVRPWLLLPPALLLLLLYANLTRYNGEAHQPLPSQDSDYFDAGAPFAPYKTQKLWASYSPYYSVHEYQLPPQDCRLTQVNILQRHGARYPTLGKSALIAQALLRLQAAESYTDAQFEFIQKRLASLRRIPKAVLSSTPVPSSSIVVNAICTILSKTSESGRKSFVQYSGLADENNIPYVRASGSDRVIQSALKWIEGFSTGSGGTLNPPLALVIPEAEGYNNTLEDKSCPNAEHFDTPMQTWQDVYAQPIADRFNSIAQGIPENLTSEDAQSLITLCALETVAKEEYSQFCDLFTHSEFKDFEYALDLDKFYFTGYGSELGPVQGVGYVNELLARLTDQPVQDRTQTNRTLDSNPETFPLGRGIYVDLSHDNLMVAVFSAMGLFNNNEHMKGGMLDPARRDDSRDWVISRIVPFSGRMVVERMECDLRQAGQRTMGHGDPRSRIERNRRGQNGEDTVYVRVLVNDAVQNLEFCEGVDRDGLCPLRSFIRSQAYARENGRGDWERCFQ</sequence>
<dbReference type="PROSITE" id="PS00778">
    <property type="entry name" value="HIS_ACID_PHOSPHAT_2"/>
    <property type="match status" value="1"/>
</dbReference>
<dbReference type="EMBL" id="JAACJO010000001">
    <property type="protein sequence ID" value="KAF5363806.1"/>
    <property type="molecule type" value="Genomic_DNA"/>
</dbReference>
<dbReference type="PANTHER" id="PTHR20963:SF24">
    <property type="entry name" value="3-PHYTASE B"/>
    <property type="match status" value="1"/>
</dbReference>
<dbReference type="InterPro" id="IPR033379">
    <property type="entry name" value="Acid_Pase_AS"/>
</dbReference>
<dbReference type="InterPro" id="IPR000560">
    <property type="entry name" value="His_Pase_clade-2"/>
</dbReference>
<dbReference type="PANTHER" id="PTHR20963">
    <property type="entry name" value="MULTIPLE INOSITOL POLYPHOSPHATE PHOSPHATASE-RELATED"/>
    <property type="match status" value="1"/>
</dbReference>
<dbReference type="InterPro" id="IPR029033">
    <property type="entry name" value="His_PPase_superfam"/>
</dbReference>
<dbReference type="Proteomes" id="UP000559027">
    <property type="component" value="Unassembled WGS sequence"/>
</dbReference>
<keyword evidence="3" id="KW-1185">Reference proteome</keyword>
<keyword evidence="1" id="KW-0378">Hydrolase</keyword>
<gene>
    <name evidence="2" type="ORF">D9756_000049</name>
</gene>
<dbReference type="PROSITE" id="PS00616">
    <property type="entry name" value="HIS_ACID_PHOSPHAT_1"/>
    <property type="match status" value="1"/>
</dbReference>
<dbReference type="Pfam" id="PF00328">
    <property type="entry name" value="His_Phos_2"/>
    <property type="match status" value="1"/>
</dbReference>
<protein>
    <recommendedName>
        <fullName evidence="4">Phytase</fullName>
    </recommendedName>
</protein>
<dbReference type="SUPFAM" id="SSF53254">
    <property type="entry name" value="Phosphoglycerate mutase-like"/>
    <property type="match status" value="1"/>
</dbReference>
<proteinExistence type="predicted"/>
<name>A0A8H5GFF6_9AGAR</name>
<reference evidence="2 3" key="1">
    <citation type="journal article" date="2020" name="ISME J.">
        <title>Uncovering the hidden diversity of litter-decomposition mechanisms in mushroom-forming fungi.</title>
        <authorList>
            <person name="Floudas D."/>
            <person name="Bentzer J."/>
            <person name="Ahren D."/>
            <person name="Johansson T."/>
            <person name="Persson P."/>
            <person name="Tunlid A."/>
        </authorList>
    </citation>
    <scope>NUCLEOTIDE SEQUENCE [LARGE SCALE GENOMIC DNA]</scope>
    <source>
        <strain evidence="2 3">CBS 146.42</strain>
    </source>
</reference>
<dbReference type="OrthoDB" id="6509975at2759"/>
<evidence type="ECO:0008006" key="4">
    <source>
        <dbReference type="Google" id="ProtNLM"/>
    </source>
</evidence>
<dbReference type="CDD" id="cd07061">
    <property type="entry name" value="HP_HAP_like"/>
    <property type="match status" value="1"/>
</dbReference>